<keyword evidence="2" id="KW-0813">Transport</keyword>
<comment type="caution">
    <text evidence="10">The sequence shown here is derived from an EMBL/GenBank/DDBJ whole genome shotgun (WGS) entry which is preliminary data.</text>
</comment>
<dbReference type="GO" id="GO:0008982">
    <property type="term" value="F:protein-N(PI)-phosphohistidine-sugar phosphotransferase activity"/>
    <property type="evidence" value="ECO:0007669"/>
    <property type="project" value="InterPro"/>
</dbReference>
<evidence type="ECO:0000256" key="7">
    <source>
        <dbReference type="ARBA" id="ARBA00022777"/>
    </source>
</evidence>
<organism evidence="10 11">
    <name type="scientific">Holdemanella biformis</name>
    <dbReference type="NCBI Taxonomy" id="1735"/>
    <lineage>
        <taxon>Bacteria</taxon>
        <taxon>Bacillati</taxon>
        <taxon>Bacillota</taxon>
        <taxon>Erysipelotrichia</taxon>
        <taxon>Erysipelotrichales</taxon>
        <taxon>Erysipelotrichaceae</taxon>
        <taxon>Holdemanella</taxon>
    </lineage>
</organism>
<dbReference type="Proteomes" id="UP000285274">
    <property type="component" value="Unassembled WGS sequence"/>
</dbReference>
<dbReference type="RefSeq" id="WP_118318879.1">
    <property type="nucleotide sequence ID" value="NZ_CALHUJ010000039.1"/>
</dbReference>
<dbReference type="GeneID" id="66580857"/>
<feature type="domain" description="PTS EIIB type-4" evidence="8">
    <location>
        <begin position="1"/>
        <end position="156"/>
    </location>
</feature>
<comment type="subcellular location">
    <subcellularLocation>
        <location evidence="1">Cytoplasm</location>
    </subcellularLocation>
</comment>
<dbReference type="Pfam" id="PF03830">
    <property type="entry name" value="PTSIIB_sorb"/>
    <property type="match status" value="1"/>
</dbReference>
<dbReference type="PROSITE" id="PS51101">
    <property type="entry name" value="PTS_EIIB_TYPE_4"/>
    <property type="match status" value="1"/>
</dbReference>
<name>A0A395W3P5_9FIRM</name>
<evidence type="ECO:0000256" key="1">
    <source>
        <dbReference type="ARBA" id="ARBA00004496"/>
    </source>
</evidence>
<reference evidence="11 12" key="1">
    <citation type="submission" date="2018-08" db="EMBL/GenBank/DDBJ databases">
        <title>A genome reference for cultivated species of the human gut microbiota.</title>
        <authorList>
            <person name="Zou Y."/>
            <person name="Xue W."/>
            <person name="Luo G."/>
        </authorList>
    </citation>
    <scope>NUCLEOTIDE SEQUENCE [LARGE SCALE GENOMIC DNA]</scope>
    <source>
        <strain evidence="10 11">AF15-20</strain>
        <strain evidence="9 12">AF22-10AC</strain>
    </source>
</reference>
<dbReference type="GO" id="GO:0005737">
    <property type="term" value="C:cytoplasm"/>
    <property type="evidence" value="ECO:0007669"/>
    <property type="project" value="UniProtKB-SubCell"/>
</dbReference>
<evidence type="ECO:0000256" key="3">
    <source>
        <dbReference type="ARBA" id="ARBA00022490"/>
    </source>
</evidence>
<evidence type="ECO:0000256" key="5">
    <source>
        <dbReference type="ARBA" id="ARBA00022679"/>
    </source>
</evidence>
<evidence type="ECO:0000313" key="9">
    <source>
        <dbReference type="EMBL" id="RGS49156.1"/>
    </source>
</evidence>
<evidence type="ECO:0000313" key="12">
    <source>
        <dbReference type="Proteomes" id="UP000285274"/>
    </source>
</evidence>
<evidence type="ECO:0000313" key="10">
    <source>
        <dbReference type="EMBL" id="RGU88459.1"/>
    </source>
</evidence>
<evidence type="ECO:0000256" key="4">
    <source>
        <dbReference type="ARBA" id="ARBA00022597"/>
    </source>
</evidence>
<evidence type="ECO:0000256" key="2">
    <source>
        <dbReference type="ARBA" id="ARBA00022448"/>
    </source>
</evidence>
<keyword evidence="5" id="KW-0808">Transferase</keyword>
<dbReference type="EMBL" id="QRVM01000003">
    <property type="protein sequence ID" value="RGS49156.1"/>
    <property type="molecule type" value="Genomic_DNA"/>
</dbReference>
<evidence type="ECO:0000259" key="8">
    <source>
        <dbReference type="PROSITE" id="PS51101"/>
    </source>
</evidence>
<evidence type="ECO:0000256" key="6">
    <source>
        <dbReference type="ARBA" id="ARBA00022683"/>
    </source>
</evidence>
<protein>
    <submittedName>
        <fullName evidence="10">PTS mannose/fructose/sorbose transporter subunit IIB</fullName>
    </submittedName>
</protein>
<dbReference type="EMBL" id="QRYQ01000050">
    <property type="protein sequence ID" value="RGU88459.1"/>
    <property type="molecule type" value="Genomic_DNA"/>
</dbReference>
<dbReference type="GO" id="GO:0009401">
    <property type="term" value="P:phosphoenolpyruvate-dependent sugar phosphotransferase system"/>
    <property type="evidence" value="ECO:0007669"/>
    <property type="project" value="UniProtKB-KW"/>
</dbReference>
<proteinExistence type="predicted"/>
<keyword evidence="3" id="KW-0963">Cytoplasm</keyword>
<dbReference type="Proteomes" id="UP000265489">
    <property type="component" value="Unassembled WGS sequence"/>
</dbReference>
<evidence type="ECO:0000313" key="11">
    <source>
        <dbReference type="Proteomes" id="UP000265489"/>
    </source>
</evidence>
<dbReference type="AlphaFoldDB" id="A0A395W3P5"/>
<accession>A0A395W3P5</accession>
<keyword evidence="4" id="KW-0762">Sugar transport</keyword>
<dbReference type="InterPro" id="IPR036667">
    <property type="entry name" value="PTS_IIB_sorbose-sp_sf"/>
</dbReference>
<dbReference type="CDD" id="cd00001">
    <property type="entry name" value="PTS_IIB_man"/>
    <property type="match status" value="1"/>
</dbReference>
<gene>
    <name evidence="10" type="ORF">DWW32_13065</name>
    <name evidence="9" type="ORF">DWX92_01280</name>
</gene>
<keyword evidence="7" id="KW-0418">Kinase</keyword>
<dbReference type="InterPro" id="IPR004720">
    <property type="entry name" value="PTS_IIB_sorbose-sp"/>
</dbReference>
<dbReference type="Gene3D" id="3.40.35.10">
    <property type="entry name" value="Phosphotransferase system, sorbose subfamily IIB component"/>
    <property type="match status" value="1"/>
</dbReference>
<dbReference type="GO" id="GO:0016301">
    <property type="term" value="F:kinase activity"/>
    <property type="evidence" value="ECO:0007669"/>
    <property type="project" value="UniProtKB-KW"/>
</dbReference>
<dbReference type="SUPFAM" id="SSF52728">
    <property type="entry name" value="PTS IIb component"/>
    <property type="match status" value="1"/>
</dbReference>
<sequence>MIKLCRVDHRLLHGQVAFSWTNAVQADCILVASDEVVNDEMWKTTLKLGKPAGVKLVIKDIENSVKALNSGVTDKYKLLIVVQTIHDAYRLVQEVPAIKSINLGGAKKQDGYRQISKAIFVGPQDEEDIKAMLDKGVEVEIRQLASESSVPVESVL</sequence>
<keyword evidence="6" id="KW-0598">Phosphotransferase system</keyword>